<name>A0A8T0HCP4_CERPU</name>
<keyword evidence="1" id="KW-1133">Transmembrane helix</keyword>
<feature type="transmembrane region" description="Helical" evidence="1">
    <location>
        <begin position="64"/>
        <end position="83"/>
    </location>
</feature>
<keyword evidence="1" id="KW-0472">Membrane</keyword>
<reference evidence="2" key="1">
    <citation type="submission" date="2020-06" db="EMBL/GenBank/DDBJ databases">
        <title>WGS assembly of Ceratodon purpureus strain R40.</title>
        <authorList>
            <person name="Carey S.B."/>
            <person name="Jenkins J."/>
            <person name="Shu S."/>
            <person name="Lovell J.T."/>
            <person name="Sreedasyam A."/>
            <person name="Maumus F."/>
            <person name="Tiley G.P."/>
            <person name="Fernandez-Pozo N."/>
            <person name="Barry K."/>
            <person name="Chen C."/>
            <person name="Wang M."/>
            <person name="Lipzen A."/>
            <person name="Daum C."/>
            <person name="Saski C.A."/>
            <person name="Payton A.C."/>
            <person name="Mcbreen J.C."/>
            <person name="Conrad R.E."/>
            <person name="Kollar L.M."/>
            <person name="Olsson S."/>
            <person name="Huttunen S."/>
            <person name="Landis J.B."/>
            <person name="Wickett N.J."/>
            <person name="Johnson M.G."/>
            <person name="Rensing S.A."/>
            <person name="Grimwood J."/>
            <person name="Schmutz J."/>
            <person name="Mcdaniel S.F."/>
        </authorList>
    </citation>
    <scope>NUCLEOTIDE SEQUENCE</scope>
    <source>
        <strain evidence="2">R40</strain>
    </source>
</reference>
<dbReference type="AlphaFoldDB" id="A0A8T0HCP4"/>
<dbReference type="PANTHER" id="PTHR36311:SF1">
    <property type="entry name" value="PHOTOSYSTEM I SUBUNIT O"/>
    <property type="match status" value="1"/>
</dbReference>
<keyword evidence="3" id="KW-1185">Reference proteome</keyword>
<dbReference type="EMBL" id="CM026428">
    <property type="protein sequence ID" value="KAG0566852.1"/>
    <property type="molecule type" value="Genomic_DNA"/>
</dbReference>
<organism evidence="2 3">
    <name type="scientific">Ceratodon purpureus</name>
    <name type="common">Fire moss</name>
    <name type="synonym">Dicranum purpureum</name>
    <dbReference type="NCBI Taxonomy" id="3225"/>
    <lineage>
        <taxon>Eukaryota</taxon>
        <taxon>Viridiplantae</taxon>
        <taxon>Streptophyta</taxon>
        <taxon>Embryophyta</taxon>
        <taxon>Bryophyta</taxon>
        <taxon>Bryophytina</taxon>
        <taxon>Bryopsida</taxon>
        <taxon>Dicranidae</taxon>
        <taxon>Pseudoditrichales</taxon>
        <taxon>Ditrichaceae</taxon>
        <taxon>Ceratodon</taxon>
    </lineage>
</organism>
<dbReference type="Proteomes" id="UP000822688">
    <property type="component" value="Chromosome 7"/>
</dbReference>
<dbReference type="PANTHER" id="PTHR36311">
    <property type="entry name" value="PHOTOSYSTEM I SUBUNIT O"/>
    <property type="match status" value="1"/>
</dbReference>
<evidence type="ECO:0008006" key="4">
    <source>
        <dbReference type="Google" id="ProtNLM"/>
    </source>
</evidence>
<dbReference type="Pfam" id="PF22832">
    <property type="entry name" value="PsaO_TMD"/>
    <property type="match status" value="1"/>
</dbReference>
<dbReference type="OrthoDB" id="1903335at2759"/>
<sequence>MAQAMVSMATPVVAGLGGSALTARRTAAKVQLTSAFVGESVRTEQAVCMSRTTCFQRNWLRKDLSVVGFGLIGWMAPSSLPLINGNSLTGLFLGSIGPELAHFPTGPALTSPFWLWMLTWHVGLFVVLTLGQIGFKGRQDGYWS</sequence>
<dbReference type="NCBIfam" id="TIGR03059">
    <property type="entry name" value="psaOeuk"/>
    <property type="match status" value="1"/>
</dbReference>
<proteinExistence type="predicted"/>
<dbReference type="InterPro" id="IPR017498">
    <property type="entry name" value="PSI_PsaO"/>
</dbReference>
<keyword evidence="1" id="KW-0812">Transmembrane</keyword>
<evidence type="ECO:0000256" key="1">
    <source>
        <dbReference type="SAM" id="Phobius"/>
    </source>
</evidence>
<evidence type="ECO:0000313" key="2">
    <source>
        <dbReference type="EMBL" id="KAG0566852.1"/>
    </source>
</evidence>
<protein>
    <recommendedName>
        <fullName evidence="4">Photosystem I subunit O</fullName>
    </recommendedName>
</protein>
<gene>
    <name evidence="2" type="ORF">KC19_7G092900</name>
</gene>
<feature type="transmembrane region" description="Helical" evidence="1">
    <location>
        <begin position="113"/>
        <end position="135"/>
    </location>
</feature>
<evidence type="ECO:0000313" key="3">
    <source>
        <dbReference type="Proteomes" id="UP000822688"/>
    </source>
</evidence>
<accession>A0A8T0HCP4</accession>
<comment type="caution">
    <text evidence="2">The sequence shown here is derived from an EMBL/GenBank/DDBJ whole genome shotgun (WGS) entry which is preliminary data.</text>
</comment>